<keyword evidence="3 6" id="KW-0489">Methyltransferase</keyword>
<evidence type="ECO:0000256" key="6">
    <source>
        <dbReference type="RuleBase" id="RU362030"/>
    </source>
</evidence>
<dbReference type="SMR" id="A0AAD1N1D3"/>
<dbReference type="GO" id="GO:0008168">
    <property type="term" value="F:methyltransferase activity"/>
    <property type="evidence" value="ECO:0007669"/>
    <property type="project" value="UniProtKB-UniRule"/>
</dbReference>
<dbReference type="SUPFAM" id="SSF53335">
    <property type="entry name" value="S-adenosyl-L-methionine-dependent methyltransferases"/>
    <property type="match status" value="1"/>
</dbReference>
<comment type="similarity">
    <text evidence="2 6">Belongs to the UPF0677 family.</text>
</comment>
<evidence type="ECO:0000313" key="7">
    <source>
        <dbReference type="EMBL" id="BBZ62815.1"/>
    </source>
</evidence>
<evidence type="ECO:0000256" key="2">
    <source>
        <dbReference type="ARBA" id="ARBA00008138"/>
    </source>
</evidence>
<dbReference type="EMBL" id="AP022617">
    <property type="protein sequence ID" value="BBZ62815.1"/>
    <property type="molecule type" value="Genomic_DNA"/>
</dbReference>
<dbReference type="InterPro" id="IPR029063">
    <property type="entry name" value="SAM-dependent_MTases_sf"/>
</dbReference>
<dbReference type="InterPro" id="IPR007213">
    <property type="entry name" value="Ppm1/Ppm2/Tcmp"/>
</dbReference>
<keyword evidence="8" id="KW-1185">Reference proteome</keyword>
<dbReference type="Pfam" id="PF04072">
    <property type="entry name" value="LCM"/>
    <property type="match status" value="1"/>
</dbReference>
<dbReference type="PANTHER" id="PTHR43619">
    <property type="entry name" value="S-ADENOSYL-L-METHIONINE-DEPENDENT METHYLTRANSFERASE YKTD-RELATED"/>
    <property type="match status" value="1"/>
</dbReference>
<dbReference type="Proteomes" id="UP000466039">
    <property type="component" value="Chromosome"/>
</dbReference>
<keyword evidence="5 6" id="KW-0949">S-adenosyl-L-methionine</keyword>
<proteinExistence type="inferred from homology"/>
<dbReference type="InterPro" id="IPR011610">
    <property type="entry name" value="SAM_mthyl_Trfase_ML2640-like"/>
</dbReference>
<sequence length="249" mass="27014">MTTPDGIVSALAVALARQSESHADCPLFNDPYAQVFIDAALSRGCQLPSDETSERINGIANYASSRTKWFDEYFIAAGAHGLEQMVIVAAGLDARAWRLPWVAGTTLFEIDHPGVLKFKNEALHEHGESPSVSRYVPVPADLSDGWSERLRDAGFDVSEPTAWAVEGLLPYVADGPHLLFDRIHEISPAGSRLAVEAVGTGVADWLSTQGWQVTVIGAQELMTRYGRCGDHSDTDAGMDTVFVNATRDR</sequence>
<name>A0AAD1N1D3_MYCMB</name>
<comment type="function">
    <text evidence="1 6">Exhibits S-adenosyl-L-methionine-dependent methyltransferase activity.</text>
</comment>
<evidence type="ECO:0000256" key="4">
    <source>
        <dbReference type="ARBA" id="ARBA00022679"/>
    </source>
</evidence>
<organism evidence="7 8">
    <name type="scientific">Mycolicibacterium monacense</name>
    <name type="common">Mycobacterium monacense</name>
    <dbReference type="NCBI Taxonomy" id="85693"/>
    <lineage>
        <taxon>Bacteria</taxon>
        <taxon>Bacillati</taxon>
        <taxon>Actinomycetota</taxon>
        <taxon>Actinomycetes</taxon>
        <taxon>Mycobacteriales</taxon>
        <taxon>Mycobacteriaceae</taxon>
        <taxon>Mycolicibacterium</taxon>
    </lineage>
</organism>
<protein>
    <recommendedName>
        <fullName evidence="6">S-adenosyl-L-methionine-dependent methyltransferase</fullName>
        <ecNumber evidence="6">2.1.1.-</ecNumber>
    </recommendedName>
</protein>
<dbReference type="RefSeq" id="WP_011854493.1">
    <property type="nucleotide sequence ID" value="NZ_AP022617.1"/>
</dbReference>
<evidence type="ECO:0000256" key="1">
    <source>
        <dbReference type="ARBA" id="ARBA00003907"/>
    </source>
</evidence>
<reference evidence="7 8" key="1">
    <citation type="journal article" date="2019" name="Emerg. Microbes Infect.">
        <title>Comprehensive subspecies identification of 175 nontuberculous mycobacteria species based on 7547 genomic profiles.</title>
        <authorList>
            <person name="Matsumoto Y."/>
            <person name="Kinjo T."/>
            <person name="Motooka D."/>
            <person name="Nabeya D."/>
            <person name="Jung N."/>
            <person name="Uechi K."/>
            <person name="Horii T."/>
            <person name="Iida T."/>
            <person name="Fujita J."/>
            <person name="Nakamura S."/>
        </authorList>
    </citation>
    <scope>NUCLEOTIDE SEQUENCE [LARGE SCALE GENOMIC DNA]</scope>
    <source>
        <strain evidence="7 8">JCM 15658</strain>
    </source>
</reference>
<keyword evidence="4" id="KW-0808">Transferase</keyword>
<evidence type="ECO:0000256" key="3">
    <source>
        <dbReference type="ARBA" id="ARBA00022603"/>
    </source>
</evidence>
<evidence type="ECO:0000313" key="8">
    <source>
        <dbReference type="Proteomes" id="UP000466039"/>
    </source>
</evidence>
<dbReference type="NCBIfam" id="TIGR00027">
    <property type="entry name" value="mthyl_TIGR00027"/>
    <property type="match status" value="1"/>
</dbReference>
<dbReference type="Gene3D" id="3.40.50.150">
    <property type="entry name" value="Vaccinia Virus protein VP39"/>
    <property type="match status" value="1"/>
</dbReference>
<dbReference type="PANTHER" id="PTHR43619:SF2">
    <property type="entry name" value="S-ADENOSYL-L-METHIONINE-DEPENDENT METHYLTRANSFERASES SUPERFAMILY PROTEIN"/>
    <property type="match status" value="1"/>
</dbReference>
<gene>
    <name evidence="7" type="ORF">MMON_41160</name>
</gene>
<dbReference type="GO" id="GO:0032259">
    <property type="term" value="P:methylation"/>
    <property type="evidence" value="ECO:0007669"/>
    <property type="project" value="UniProtKB-KW"/>
</dbReference>
<dbReference type="AlphaFoldDB" id="A0AAD1N1D3"/>
<dbReference type="EC" id="2.1.1.-" evidence="6"/>
<evidence type="ECO:0000256" key="5">
    <source>
        <dbReference type="ARBA" id="ARBA00022691"/>
    </source>
</evidence>
<accession>A0AAD1N1D3</accession>